<evidence type="ECO:0000313" key="3">
    <source>
        <dbReference type="Proteomes" id="UP001164286"/>
    </source>
</evidence>
<keyword evidence="3" id="KW-1185">Reference proteome</keyword>
<protein>
    <submittedName>
        <fullName evidence="2">Uncharacterized protein</fullName>
    </submittedName>
</protein>
<comment type="caution">
    <text evidence="2">The sequence shown here is derived from an EMBL/GenBank/DDBJ whole genome shotgun (WGS) entry which is preliminary data.</text>
</comment>
<dbReference type="AlphaFoldDB" id="A0AA38HFC7"/>
<reference evidence="2" key="1">
    <citation type="journal article" date="2022" name="G3 (Bethesda)">
        <title>High quality genome of the basidiomycete yeast Dioszegia hungarica PDD-24b-2 isolated from cloud water.</title>
        <authorList>
            <person name="Jarrige D."/>
            <person name="Haridas S."/>
            <person name="Bleykasten-Grosshans C."/>
            <person name="Joly M."/>
            <person name="Nadalig T."/>
            <person name="Sancelme M."/>
            <person name="Vuilleumier S."/>
            <person name="Grigoriev I.V."/>
            <person name="Amato P."/>
            <person name="Bringel F."/>
        </authorList>
    </citation>
    <scope>NUCLEOTIDE SEQUENCE</scope>
    <source>
        <strain evidence="2">PDD-24b-2</strain>
    </source>
</reference>
<organism evidence="2 3">
    <name type="scientific">Dioszegia hungarica</name>
    <dbReference type="NCBI Taxonomy" id="4972"/>
    <lineage>
        <taxon>Eukaryota</taxon>
        <taxon>Fungi</taxon>
        <taxon>Dikarya</taxon>
        <taxon>Basidiomycota</taxon>
        <taxon>Agaricomycotina</taxon>
        <taxon>Tremellomycetes</taxon>
        <taxon>Tremellales</taxon>
        <taxon>Bulleribasidiaceae</taxon>
        <taxon>Dioszegia</taxon>
    </lineage>
</organism>
<feature type="compositionally biased region" description="Basic residues" evidence="1">
    <location>
        <begin position="196"/>
        <end position="206"/>
    </location>
</feature>
<evidence type="ECO:0000256" key="1">
    <source>
        <dbReference type="SAM" id="MobiDB-lite"/>
    </source>
</evidence>
<accession>A0AA38HFC7</accession>
<feature type="region of interest" description="Disordered" evidence="1">
    <location>
        <begin position="157"/>
        <end position="234"/>
    </location>
</feature>
<dbReference type="EMBL" id="JAKWFO010000003">
    <property type="protein sequence ID" value="KAI9638509.1"/>
    <property type="molecule type" value="Genomic_DNA"/>
</dbReference>
<proteinExistence type="predicted"/>
<dbReference type="Proteomes" id="UP001164286">
    <property type="component" value="Unassembled WGS sequence"/>
</dbReference>
<dbReference type="RefSeq" id="XP_052948286.1">
    <property type="nucleotide sequence ID" value="XM_053092200.1"/>
</dbReference>
<feature type="compositionally biased region" description="Low complexity" evidence="1">
    <location>
        <begin position="15"/>
        <end position="28"/>
    </location>
</feature>
<feature type="region of interest" description="Disordered" evidence="1">
    <location>
        <begin position="1"/>
        <end position="57"/>
    </location>
</feature>
<evidence type="ECO:0000313" key="2">
    <source>
        <dbReference type="EMBL" id="KAI9638509.1"/>
    </source>
</evidence>
<dbReference type="GeneID" id="77731405"/>
<sequence length="234" mass="25419">MSQQEAMDGALSVDSGIPTSDPSSSASPTKRPPSDTPYSPRPRLFDGLPLPDGPQASDVLTDADYRKMRTQAFSARSILPPLFGSAAIGLISPKLFKTKAANVGIVRTGMFTLSMALSLSYTTFQHLSSTIHAARLKAQHQALPRTDDGQVILPDGSTRGDLDRYAPPPELVGHQTLGAKTDERERGVTAELASLGRKKDRTRWAKGRGLSGEVEEEEEMRDTFFRPGTPRREV</sequence>
<name>A0AA38HFC7_9TREE</name>
<gene>
    <name evidence="2" type="ORF">MKK02DRAFT_42906</name>
</gene>